<dbReference type="Proteomes" id="UP000037854">
    <property type="component" value="Unassembled WGS sequence"/>
</dbReference>
<feature type="domain" description="PPM-type phosphatase" evidence="2">
    <location>
        <begin position="120"/>
        <end position="335"/>
    </location>
</feature>
<dbReference type="PANTHER" id="PTHR43156">
    <property type="entry name" value="STAGE II SPORULATION PROTEIN E-RELATED"/>
    <property type="match status" value="1"/>
</dbReference>
<comment type="caution">
    <text evidence="3">The sequence shown here is derived from an EMBL/GenBank/DDBJ whole genome shotgun (WGS) entry which is preliminary data.</text>
</comment>
<dbReference type="SMART" id="SM00331">
    <property type="entry name" value="PP2C_SIG"/>
    <property type="match status" value="1"/>
</dbReference>
<evidence type="ECO:0000256" key="1">
    <source>
        <dbReference type="ARBA" id="ARBA00022801"/>
    </source>
</evidence>
<evidence type="ECO:0000313" key="3">
    <source>
        <dbReference type="EMBL" id="KPH75629.1"/>
    </source>
</evidence>
<sequence length="337" mass="38547">MGEVINSSIEGYKDLLKSFIETQDERSLYGVEMMSKSFLKNNILPEEIVDMHIQALEELYPELSQEVKHSMNFLLEAMISYGIKQQEIQSLKEKQFAIQSEISVAAKMQNTLLKTEIPQAKGIDIGAISVPAHQLNGDYYHFVKGKDDTIGLAIADVIGKGIPAALSMSMIKYAIDSYPEESMKPNVILENLNRVVERNVDPNMFITMIYAQYSPRDNKLRFSSAGHEPGFYYNAKENKFTELKTKGLALGVLGNVQYQEYMLEMKPGDMVIFLTDGVTETKDQGRFIETQEVLDPIKKYKDLSAQEMVEHVFKYFEQLQDFKRRDDFTLIILKKEV</sequence>
<dbReference type="EMBL" id="LGTK01000024">
    <property type="protein sequence ID" value="KPH75629.1"/>
    <property type="molecule type" value="Genomic_DNA"/>
</dbReference>
<keyword evidence="4" id="KW-1185">Reference proteome</keyword>
<dbReference type="Pfam" id="PF08673">
    <property type="entry name" value="RsbU_N"/>
    <property type="match status" value="1"/>
</dbReference>
<reference evidence="3 4" key="1">
    <citation type="submission" date="2015-07" db="EMBL/GenBank/DDBJ databases">
        <title>High-quality draft genome sequence of Oceanobacillus caeni HM6, a bacillus isolated from a human feces.</title>
        <authorList>
            <person name="Kumar J."/>
            <person name="Verma M.K."/>
            <person name="Pandey R."/>
            <person name="Bhambi M."/>
            <person name="Chauhan N."/>
        </authorList>
    </citation>
    <scope>NUCLEOTIDE SEQUENCE [LARGE SCALE GENOMIC DNA]</scope>
    <source>
        <strain evidence="3 4">HM6</strain>
    </source>
</reference>
<dbReference type="SUPFAM" id="SSF101215">
    <property type="entry name" value="KaiA/RbsU domain"/>
    <property type="match status" value="1"/>
</dbReference>
<dbReference type="RefSeq" id="WP_047183655.1">
    <property type="nucleotide sequence ID" value="NZ_JAHHXM010000043.1"/>
</dbReference>
<protein>
    <submittedName>
        <fullName evidence="3">Phosphoserine phosphatase</fullName>
    </submittedName>
</protein>
<dbReference type="Gene3D" id="1.10.1240.30">
    <property type="entry name" value="KaiA/RbsU domain"/>
    <property type="match status" value="1"/>
</dbReference>
<organism evidence="3 4">
    <name type="scientific">Oceanobacillus caeni</name>
    <dbReference type="NCBI Taxonomy" id="405946"/>
    <lineage>
        <taxon>Bacteria</taxon>
        <taxon>Bacillati</taxon>
        <taxon>Bacillota</taxon>
        <taxon>Bacilli</taxon>
        <taxon>Bacillales</taxon>
        <taxon>Bacillaceae</taxon>
        <taxon>Oceanobacillus</taxon>
    </lineage>
</organism>
<dbReference type="Gene3D" id="3.60.40.10">
    <property type="entry name" value="PPM-type phosphatase domain"/>
    <property type="match status" value="1"/>
</dbReference>
<dbReference type="SUPFAM" id="SSF81606">
    <property type="entry name" value="PP2C-like"/>
    <property type="match status" value="1"/>
</dbReference>
<dbReference type="PANTHER" id="PTHR43156:SF15">
    <property type="entry name" value="PHOSPHOSERINE PHOSPHATASE RSBU"/>
    <property type="match status" value="1"/>
</dbReference>
<name>A0ABR5MJR5_9BACI</name>
<dbReference type="InterPro" id="IPR017944">
    <property type="entry name" value="KaiA/RbsU_helical_domain_sf"/>
</dbReference>
<dbReference type="InterPro" id="IPR001932">
    <property type="entry name" value="PPM-type_phosphatase-like_dom"/>
</dbReference>
<gene>
    <name evidence="3" type="ORF">AFL42_08650</name>
</gene>
<evidence type="ECO:0000259" key="2">
    <source>
        <dbReference type="SMART" id="SM00331"/>
    </source>
</evidence>
<evidence type="ECO:0000313" key="4">
    <source>
        <dbReference type="Proteomes" id="UP000037854"/>
    </source>
</evidence>
<dbReference type="InterPro" id="IPR052016">
    <property type="entry name" value="Bact_Sigma-Reg"/>
</dbReference>
<keyword evidence="1" id="KW-0378">Hydrolase</keyword>
<dbReference type="InterPro" id="IPR014787">
    <property type="entry name" value="PSer_Pase_RsbU_N"/>
</dbReference>
<dbReference type="InterPro" id="IPR036457">
    <property type="entry name" value="PPM-type-like_dom_sf"/>
</dbReference>
<dbReference type="Pfam" id="PF07228">
    <property type="entry name" value="SpoIIE"/>
    <property type="match status" value="1"/>
</dbReference>
<accession>A0ABR5MJR5</accession>
<proteinExistence type="predicted"/>